<proteinExistence type="predicted"/>
<comment type="caution">
    <text evidence="1">The sequence shown here is derived from an EMBL/GenBank/DDBJ whole genome shotgun (WGS) entry which is preliminary data.</text>
</comment>
<protein>
    <submittedName>
        <fullName evidence="1">Uncharacterized protein</fullName>
    </submittedName>
</protein>
<sequence>MASSQSLTCHFFFFFSLVTFSYAATDSSKPTAAYHFSIRKNETTRQYYFEYELGSPPTLVDALIDLGAPSVWIDCRSFVSSSYKRVSCGSDRCKKAHGSMCIDCNSIPNPHPKPGCSNTTCAVLGYNRFRQYLTAQELSLDTLKVSSTDGRYIHLDYDLPKFQFSCSYDDTIVTNFPGEYTKGLVGFARTKISYASQISSSFKLAKKFALCIPSSTENGLGSVFIGGGPYYMPPRIEDQSLSFVSTPLLVNPVNIGPSYSTYADPSDEYFIIVKGIEVSGKRAAFNSSLLSFDKEGYGGTKISTIDPFTTLQSSIYNRLVKDFVKAATGNKIKRVKSVAPFGACFDSRTAPKTITGPAVPDIDLVLEGKTSVRLRLYGSNSMVEVKKNVICLAFIDGGAQPNQSIVLGGHQLEDRLLEFDLAASKLGFTSSLLVSNTSCSHDRLF</sequence>
<gene>
    <name evidence="1" type="ORF">L6452_03361</name>
</gene>
<keyword evidence="2" id="KW-1185">Reference proteome</keyword>
<reference evidence="2" key="1">
    <citation type="journal article" date="2022" name="Mol. Ecol. Resour.">
        <title>The genomes of chicory, endive, great burdock and yacon provide insights into Asteraceae palaeo-polyploidization history and plant inulin production.</title>
        <authorList>
            <person name="Fan W."/>
            <person name="Wang S."/>
            <person name="Wang H."/>
            <person name="Wang A."/>
            <person name="Jiang F."/>
            <person name="Liu H."/>
            <person name="Zhao H."/>
            <person name="Xu D."/>
            <person name="Zhang Y."/>
        </authorList>
    </citation>
    <scope>NUCLEOTIDE SEQUENCE [LARGE SCALE GENOMIC DNA]</scope>
    <source>
        <strain evidence="2">cv. Niubang</strain>
    </source>
</reference>
<evidence type="ECO:0000313" key="1">
    <source>
        <dbReference type="EMBL" id="KAI3772180.1"/>
    </source>
</evidence>
<evidence type="ECO:0000313" key="2">
    <source>
        <dbReference type="Proteomes" id="UP001055879"/>
    </source>
</evidence>
<dbReference type="EMBL" id="CM042047">
    <property type="protein sequence ID" value="KAI3772180.1"/>
    <property type="molecule type" value="Genomic_DNA"/>
</dbReference>
<name>A0ACB9FN02_ARCLA</name>
<organism evidence="1 2">
    <name type="scientific">Arctium lappa</name>
    <name type="common">Greater burdock</name>
    <name type="synonym">Lappa major</name>
    <dbReference type="NCBI Taxonomy" id="4217"/>
    <lineage>
        <taxon>Eukaryota</taxon>
        <taxon>Viridiplantae</taxon>
        <taxon>Streptophyta</taxon>
        <taxon>Embryophyta</taxon>
        <taxon>Tracheophyta</taxon>
        <taxon>Spermatophyta</taxon>
        <taxon>Magnoliopsida</taxon>
        <taxon>eudicotyledons</taxon>
        <taxon>Gunneridae</taxon>
        <taxon>Pentapetalae</taxon>
        <taxon>asterids</taxon>
        <taxon>campanulids</taxon>
        <taxon>Asterales</taxon>
        <taxon>Asteraceae</taxon>
        <taxon>Carduoideae</taxon>
        <taxon>Cardueae</taxon>
        <taxon>Arctiinae</taxon>
        <taxon>Arctium</taxon>
    </lineage>
</organism>
<reference evidence="1 2" key="2">
    <citation type="journal article" date="2022" name="Mol. Ecol. Resour.">
        <title>The genomes of chicory, endive, great burdock and yacon provide insights into Asteraceae paleo-polyploidization history and plant inulin production.</title>
        <authorList>
            <person name="Fan W."/>
            <person name="Wang S."/>
            <person name="Wang H."/>
            <person name="Wang A."/>
            <person name="Jiang F."/>
            <person name="Liu H."/>
            <person name="Zhao H."/>
            <person name="Xu D."/>
            <person name="Zhang Y."/>
        </authorList>
    </citation>
    <scope>NUCLEOTIDE SEQUENCE [LARGE SCALE GENOMIC DNA]</scope>
    <source>
        <strain evidence="2">cv. Niubang</strain>
    </source>
</reference>
<accession>A0ACB9FN02</accession>
<dbReference type="Proteomes" id="UP001055879">
    <property type="component" value="Linkage Group LG01"/>
</dbReference>